<dbReference type="InterPro" id="IPR007308">
    <property type="entry name" value="Rtr1/RPAP2_dom"/>
</dbReference>
<dbReference type="OrthoDB" id="2590500at2759"/>
<dbReference type="Pfam" id="PF04181">
    <property type="entry name" value="RPAP2_Rtr1"/>
    <property type="match status" value="1"/>
</dbReference>
<evidence type="ECO:0000313" key="15">
    <source>
        <dbReference type="EMBL" id="KJH45802.1"/>
    </source>
</evidence>
<keyword evidence="6 12" id="KW-0862">Zinc</keyword>
<evidence type="ECO:0000256" key="11">
    <source>
        <dbReference type="PROSITE-ProRule" id="PRU00812"/>
    </source>
</evidence>
<evidence type="ECO:0000256" key="10">
    <source>
        <dbReference type="ARBA" id="ARBA00048336"/>
    </source>
</evidence>
<dbReference type="InterPro" id="IPR039693">
    <property type="entry name" value="Rtr1/RPAP2"/>
</dbReference>
<evidence type="ECO:0000256" key="12">
    <source>
        <dbReference type="RuleBase" id="RU367080"/>
    </source>
</evidence>
<evidence type="ECO:0000256" key="8">
    <source>
        <dbReference type="ARBA" id="ARBA00023242"/>
    </source>
</evidence>
<organism evidence="15 16">
    <name type="scientific">Dictyocaulus viviparus</name>
    <name type="common">Bovine lungworm</name>
    <dbReference type="NCBI Taxonomy" id="29172"/>
    <lineage>
        <taxon>Eukaryota</taxon>
        <taxon>Metazoa</taxon>
        <taxon>Ecdysozoa</taxon>
        <taxon>Nematoda</taxon>
        <taxon>Chromadorea</taxon>
        <taxon>Rhabditida</taxon>
        <taxon>Rhabditina</taxon>
        <taxon>Rhabditomorpha</taxon>
        <taxon>Strongyloidea</taxon>
        <taxon>Metastrongylidae</taxon>
        <taxon>Dictyocaulus</taxon>
    </lineage>
</organism>
<evidence type="ECO:0000256" key="1">
    <source>
        <dbReference type="ARBA" id="ARBA00004123"/>
    </source>
</evidence>
<dbReference type="AlphaFoldDB" id="A0A0D8XPY5"/>
<dbReference type="Proteomes" id="UP000053766">
    <property type="component" value="Unassembled WGS sequence"/>
</dbReference>
<comment type="similarity">
    <text evidence="2 11 12">Belongs to the RPAP2 family.</text>
</comment>
<dbReference type="Gene3D" id="1.25.40.820">
    <property type="match status" value="1"/>
</dbReference>
<comment type="function">
    <text evidence="12">Putative RNA polymerase II subunit B1 C-terminal domain (CTD) phosphatase involved in RNA polymerase II transcription regulation.</text>
</comment>
<comment type="catalytic activity">
    <reaction evidence="10 12">
        <text>O-phospho-L-threonyl-[protein] + H2O = L-threonyl-[protein] + phosphate</text>
        <dbReference type="Rhea" id="RHEA:47004"/>
        <dbReference type="Rhea" id="RHEA-COMP:11060"/>
        <dbReference type="Rhea" id="RHEA-COMP:11605"/>
        <dbReference type="ChEBI" id="CHEBI:15377"/>
        <dbReference type="ChEBI" id="CHEBI:30013"/>
        <dbReference type="ChEBI" id="CHEBI:43474"/>
        <dbReference type="ChEBI" id="CHEBI:61977"/>
        <dbReference type="EC" id="3.1.3.16"/>
    </reaction>
</comment>
<evidence type="ECO:0000256" key="4">
    <source>
        <dbReference type="ARBA" id="ARBA00022771"/>
    </source>
</evidence>
<evidence type="ECO:0000256" key="7">
    <source>
        <dbReference type="ARBA" id="ARBA00022912"/>
    </source>
</evidence>
<reference evidence="15 16" key="1">
    <citation type="submission" date="2013-11" db="EMBL/GenBank/DDBJ databases">
        <title>Draft genome of the bovine lungworm Dictyocaulus viviparus.</title>
        <authorList>
            <person name="Mitreva M."/>
        </authorList>
    </citation>
    <scope>NUCLEOTIDE SEQUENCE [LARGE SCALE GENOMIC DNA]</scope>
    <source>
        <strain evidence="15 16">HannoverDv2000</strain>
    </source>
</reference>
<dbReference type="GO" id="GO:0005737">
    <property type="term" value="C:cytoplasm"/>
    <property type="evidence" value="ECO:0007669"/>
    <property type="project" value="TreeGrafter"/>
</dbReference>
<dbReference type="InterPro" id="IPR038534">
    <property type="entry name" value="Rtr1/RPAP2_sf"/>
</dbReference>
<dbReference type="PROSITE" id="PS51479">
    <property type="entry name" value="ZF_RTR1"/>
    <property type="match status" value="1"/>
</dbReference>
<evidence type="ECO:0000256" key="3">
    <source>
        <dbReference type="ARBA" id="ARBA00022723"/>
    </source>
</evidence>
<feature type="domain" description="RTR1-type" evidence="14">
    <location>
        <begin position="41"/>
        <end position="128"/>
    </location>
</feature>
<keyword evidence="5 12" id="KW-0378">Hydrolase</keyword>
<evidence type="ECO:0000256" key="9">
    <source>
        <dbReference type="ARBA" id="ARBA00047761"/>
    </source>
</evidence>
<reference evidence="16" key="2">
    <citation type="journal article" date="2016" name="Sci. Rep.">
        <title>Dictyocaulus viviparus genome, variome and transcriptome elucidate lungworm biology and support future intervention.</title>
        <authorList>
            <person name="McNulty S.N."/>
            <person name="Strube C."/>
            <person name="Rosa B.A."/>
            <person name="Martin J.C."/>
            <person name="Tyagi R."/>
            <person name="Choi Y.J."/>
            <person name="Wang Q."/>
            <person name="Hallsworth Pepin K."/>
            <person name="Zhang X."/>
            <person name="Ozersky P."/>
            <person name="Wilson R.K."/>
            <person name="Sternberg P.W."/>
            <person name="Gasser R.B."/>
            <person name="Mitreva M."/>
        </authorList>
    </citation>
    <scope>NUCLEOTIDE SEQUENCE [LARGE SCALE GENOMIC DNA]</scope>
    <source>
        <strain evidence="16">HannoverDv2000</strain>
    </source>
</reference>
<dbReference type="GO" id="GO:0008270">
    <property type="term" value="F:zinc ion binding"/>
    <property type="evidence" value="ECO:0007669"/>
    <property type="project" value="UniProtKB-KW"/>
</dbReference>
<evidence type="ECO:0000256" key="2">
    <source>
        <dbReference type="ARBA" id="ARBA00005676"/>
    </source>
</evidence>
<dbReference type="EMBL" id="KN716386">
    <property type="protein sequence ID" value="KJH45802.1"/>
    <property type="molecule type" value="Genomic_DNA"/>
</dbReference>
<dbReference type="EC" id="3.1.3.16" evidence="12"/>
<sequence length="410" mass="46965">MELWPFIDYATTTSITEALKRSVYDAIVQLSEVVSEKFLKTLLPFLHCTAWDEVVEERFLGNPRLCGFPTCNEVIIRREKKQRFHIDREARKIYENRMVRDMYCSRLCMLRSSSIRAQLADEPLWISGNIKKRISLPYITDATMVVNNMTSENVGIEIVNVVEEKLSDLRIRETEVSTSSDSEDDEECLTDVDSVHDLLDGNIDDKKDFNNERNQKLGADTDLSGGDSDKKMMKNSTKISCSSTFSIDKESVNKSGTLVNNQRLPDPQMSSNCSLTEAELEKLARLRSKYSGYAVKKPVVIEPRHCLRKQHGKESNVDAIVDCSDTQKTVELVWNLFRSDTVFMKFNSIGWITERTYHVLRYGSSHVSVSSFAIMDVSRESEIDHVCSDEIFLPTVDSLDVRKKRLLNFF</sequence>
<dbReference type="GO" id="GO:0008420">
    <property type="term" value="F:RNA polymerase II CTD heptapeptide repeat phosphatase activity"/>
    <property type="evidence" value="ECO:0007669"/>
    <property type="project" value="UniProtKB-UniRule"/>
</dbReference>
<keyword evidence="16" id="KW-1185">Reference proteome</keyword>
<proteinExistence type="inferred from homology"/>
<keyword evidence="7 12" id="KW-0904">Protein phosphatase</keyword>
<keyword evidence="3 12" id="KW-0479">Metal-binding</keyword>
<dbReference type="PANTHER" id="PTHR14732">
    <property type="entry name" value="RNA POLYMERASE II SUBUNIT B1 CTD PHOSPHATASE RPAP2-RELATED"/>
    <property type="match status" value="1"/>
</dbReference>
<dbReference type="PANTHER" id="PTHR14732:SF0">
    <property type="entry name" value="RNA POLYMERASE II SUBUNIT B1 CTD PHOSPHATASE RPAP2-RELATED"/>
    <property type="match status" value="1"/>
</dbReference>
<evidence type="ECO:0000313" key="16">
    <source>
        <dbReference type="Proteomes" id="UP000053766"/>
    </source>
</evidence>
<name>A0A0D8XPY5_DICVI</name>
<gene>
    <name evidence="15" type="ORF">DICVIV_08156</name>
</gene>
<keyword evidence="4 12" id="KW-0863">Zinc-finger</keyword>
<evidence type="ECO:0000256" key="6">
    <source>
        <dbReference type="ARBA" id="ARBA00022833"/>
    </source>
</evidence>
<keyword evidence="8 12" id="KW-0539">Nucleus</keyword>
<evidence type="ECO:0000256" key="13">
    <source>
        <dbReference type="SAM" id="MobiDB-lite"/>
    </source>
</evidence>
<protein>
    <recommendedName>
        <fullName evidence="12">RNA polymerase II subunit B1 CTD phosphatase RPAP2 homolog</fullName>
        <ecNumber evidence="12">3.1.3.16</ecNumber>
    </recommendedName>
</protein>
<dbReference type="STRING" id="29172.A0A0D8XPY5"/>
<feature type="compositionally biased region" description="Basic and acidic residues" evidence="13">
    <location>
        <begin position="203"/>
        <end position="215"/>
    </location>
</feature>
<comment type="catalytic activity">
    <reaction evidence="9 12">
        <text>O-phospho-L-seryl-[protein] + H2O = L-seryl-[protein] + phosphate</text>
        <dbReference type="Rhea" id="RHEA:20629"/>
        <dbReference type="Rhea" id="RHEA-COMP:9863"/>
        <dbReference type="Rhea" id="RHEA-COMP:11604"/>
        <dbReference type="ChEBI" id="CHEBI:15377"/>
        <dbReference type="ChEBI" id="CHEBI:29999"/>
        <dbReference type="ChEBI" id="CHEBI:43474"/>
        <dbReference type="ChEBI" id="CHEBI:83421"/>
        <dbReference type="EC" id="3.1.3.16"/>
    </reaction>
</comment>
<evidence type="ECO:0000256" key="5">
    <source>
        <dbReference type="ARBA" id="ARBA00022801"/>
    </source>
</evidence>
<dbReference type="GO" id="GO:0043175">
    <property type="term" value="F:RNA polymerase core enzyme binding"/>
    <property type="evidence" value="ECO:0007669"/>
    <property type="project" value="UniProtKB-UniRule"/>
</dbReference>
<accession>A0A0D8XPY5</accession>
<feature type="region of interest" description="Disordered" evidence="13">
    <location>
        <begin position="203"/>
        <end position="234"/>
    </location>
</feature>
<evidence type="ECO:0000259" key="14">
    <source>
        <dbReference type="PROSITE" id="PS51479"/>
    </source>
</evidence>
<dbReference type="GO" id="GO:0005634">
    <property type="term" value="C:nucleus"/>
    <property type="evidence" value="ECO:0007669"/>
    <property type="project" value="UniProtKB-SubCell"/>
</dbReference>
<comment type="subcellular location">
    <subcellularLocation>
        <location evidence="1 12">Nucleus</location>
    </subcellularLocation>
</comment>